<reference evidence="4" key="1">
    <citation type="submission" date="2016-10" db="EMBL/GenBank/DDBJ databases">
        <authorList>
            <person name="Varghese N."/>
            <person name="Submissions S."/>
        </authorList>
    </citation>
    <scope>NUCLEOTIDE SEQUENCE [LARGE SCALE GENOMIC DNA]</scope>
    <source>
        <strain evidence="4">DSM 19083</strain>
    </source>
</reference>
<evidence type="ECO:0000313" key="4">
    <source>
        <dbReference type="Proteomes" id="UP000198520"/>
    </source>
</evidence>
<sequence length="257" mass="26594">MTADMKSNARAAGDHPAVEAGARLGFLANGLLHLLIAWLALQVAWGGASGDADQTGALSVLAESGLGTALLWGCVVGFVLLALWQVTEAVGRHETKDRLKAVGRLVVYGALGWTTYSILQGSGGGSSEESMTAKVLQWPLGQVLIAAVGLGVIGVAVYHVIKGWKKKFLEDLDGHPGRAVVRAGQVGYIAKGIALVIVGGFLVVAAVTHDSDEATGLDGALRSLLELPFGAVLLTLMAVGFAAYGVYSFARAKYGRV</sequence>
<evidence type="ECO:0000313" key="3">
    <source>
        <dbReference type="EMBL" id="SFF36180.1"/>
    </source>
</evidence>
<feature type="domain" description="DUF1206" evidence="2">
    <location>
        <begin position="24"/>
        <end position="90"/>
    </location>
</feature>
<keyword evidence="1" id="KW-0812">Transmembrane</keyword>
<keyword evidence="1" id="KW-0472">Membrane</keyword>
<feature type="transmembrane region" description="Helical" evidence="1">
    <location>
        <begin position="227"/>
        <end position="247"/>
    </location>
</feature>
<proteinExistence type="predicted"/>
<dbReference type="AlphaFoldDB" id="A0A1I2I3J4"/>
<evidence type="ECO:0000256" key="1">
    <source>
        <dbReference type="SAM" id="Phobius"/>
    </source>
</evidence>
<dbReference type="InterPro" id="IPR009597">
    <property type="entry name" value="DUF1206"/>
</dbReference>
<dbReference type="STRING" id="285351.SAMN04488035_2671"/>
<feature type="transmembrane region" description="Helical" evidence="1">
    <location>
        <begin position="188"/>
        <end position="207"/>
    </location>
</feature>
<keyword evidence="1" id="KW-1133">Transmembrane helix</keyword>
<name>A0A1I2I3J4_9MICO</name>
<feature type="transmembrane region" description="Helical" evidence="1">
    <location>
        <begin position="21"/>
        <end position="45"/>
    </location>
</feature>
<feature type="transmembrane region" description="Helical" evidence="1">
    <location>
        <begin position="143"/>
        <end position="161"/>
    </location>
</feature>
<gene>
    <name evidence="3" type="ORF">SAMN04488035_2671</name>
</gene>
<feature type="domain" description="DUF1206" evidence="2">
    <location>
        <begin position="101"/>
        <end position="165"/>
    </location>
</feature>
<dbReference type="Pfam" id="PF06724">
    <property type="entry name" value="DUF1206"/>
    <property type="match status" value="3"/>
</dbReference>
<dbReference type="RefSeq" id="WP_229828397.1">
    <property type="nucleotide sequence ID" value="NZ_BNAN01000001.1"/>
</dbReference>
<feature type="transmembrane region" description="Helical" evidence="1">
    <location>
        <begin position="105"/>
        <end position="123"/>
    </location>
</feature>
<evidence type="ECO:0000259" key="2">
    <source>
        <dbReference type="Pfam" id="PF06724"/>
    </source>
</evidence>
<keyword evidence="4" id="KW-1185">Reference proteome</keyword>
<protein>
    <recommendedName>
        <fullName evidence="2">DUF1206 domain-containing protein</fullName>
    </recommendedName>
</protein>
<organism evidence="3 4">
    <name type="scientific">Flavimobilis marinus</name>
    <dbReference type="NCBI Taxonomy" id="285351"/>
    <lineage>
        <taxon>Bacteria</taxon>
        <taxon>Bacillati</taxon>
        <taxon>Actinomycetota</taxon>
        <taxon>Actinomycetes</taxon>
        <taxon>Micrococcales</taxon>
        <taxon>Jonesiaceae</taxon>
        <taxon>Flavimobilis</taxon>
    </lineage>
</organism>
<feature type="transmembrane region" description="Helical" evidence="1">
    <location>
        <begin position="65"/>
        <end position="84"/>
    </location>
</feature>
<feature type="domain" description="DUF1206" evidence="2">
    <location>
        <begin position="186"/>
        <end position="254"/>
    </location>
</feature>
<accession>A0A1I2I3J4</accession>
<dbReference type="EMBL" id="FONZ01000006">
    <property type="protein sequence ID" value="SFF36180.1"/>
    <property type="molecule type" value="Genomic_DNA"/>
</dbReference>
<dbReference type="Proteomes" id="UP000198520">
    <property type="component" value="Unassembled WGS sequence"/>
</dbReference>